<dbReference type="SUPFAM" id="SSF51306">
    <property type="entry name" value="LexA/Signal peptidase"/>
    <property type="match status" value="1"/>
</dbReference>
<dbReference type="AlphaFoldDB" id="A0A1N6E8N4"/>
<dbReference type="Proteomes" id="UP000185024">
    <property type="component" value="Unassembled WGS sequence"/>
</dbReference>
<feature type="compositionally biased region" description="Polar residues" evidence="1">
    <location>
        <begin position="15"/>
        <end position="25"/>
    </location>
</feature>
<dbReference type="InterPro" id="IPR036286">
    <property type="entry name" value="LexA/Signal_pep-like_sf"/>
</dbReference>
<dbReference type="EMBL" id="FSQX01000001">
    <property type="protein sequence ID" value="SIN79372.1"/>
    <property type="molecule type" value="Genomic_DNA"/>
</dbReference>
<evidence type="ECO:0000256" key="1">
    <source>
        <dbReference type="SAM" id="MobiDB-lite"/>
    </source>
</evidence>
<protein>
    <submittedName>
        <fullName evidence="3">Peptidase S24-like</fullName>
    </submittedName>
</protein>
<evidence type="ECO:0000313" key="4">
    <source>
        <dbReference type="Proteomes" id="UP000185024"/>
    </source>
</evidence>
<dbReference type="Gene3D" id="2.10.109.10">
    <property type="entry name" value="Umud Fragment, subunit A"/>
    <property type="match status" value="1"/>
</dbReference>
<dbReference type="InterPro" id="IPR015927">
    <property type="entry name" value="Peptidase_S24_S26A/B/C"/>
</dbReference>
<proteinExistence type="predicted"/>
<gene>
    <name evidence="3" type="ORF">SAMN05878438_3580</name>
</gene>
<sequence>MNLQKLADALDRHPSQCSSFAGKNPTKNIGEKLARHIEQRLNLPDNYLDDIRNAVYGKTDDDSGTEADDAAILHPVGHMLPVVGMATAGALRETFQEAEIEEFVPAPGNCSKNSFVLILDGVSMLPDFQPRDRIVIDPDAEWVSGDVVYARCTQTNRGTFKEIRYEDGDYYLCAKNPKWEPQYMKMGDSWEVVGKGLYLVKKL</sequence>
<dbReference type="RefSeq" id="WP_074211138.1">
    <property type="nucleotide sequence ID" value="NZ_BJOI01000040.1"/>
</dbReference>
<feature type="domain" description="Peptidase S24/S26A/S26B/S26C" evidence="2">
    <location>
        <begin position="81"/>
        <end position="195"/>
    </location>
</feature>
<evidence type="ECO:0000259" key="2">
    <source>
        <dbReference type="Pfam" id="PF00717"/>
    </source>
</evidence>
<reference evidence="3 4" key="1">
    <citation type="submission" date="2016-11" db="EMBL/GenBank/DDBJ databases">
        <authorList>
            <person name="Jaros S."/>
            <person name="Januszkiewicz K."/>
            <person name="Wedrychowicz H."/>
        </authorList>
    </citation>
    <scope>NUCLEOTIDE SEQUENCE [LARGE SCALE GENOMIC DNA]</scope>
    <source>
        <strain evidence="3 4">ACAM 239</strain>
    </source>
</reference>
<dbReference type="Pfam" id="PF00717">
    <property type="entry name" value="Peptidase_S24"/>
    <property type="match status" value="1"/>
</dbReference>
<dbReference type="CDD" id="cd06529">
    <property type="entry name" value="S24_LexA-like"/>
    <property type="match status" value="1"/>
</dbReference>
<name>A0A1N6E8N4_9GAMM</name>
<feature type="region of interest" description="Disordered" evidence="1">
    <location>
        <begin position="1"/>
        <end position="25"/>
    </location>
</feature>
<dbReference type="GeneID" id="97277444"/>
<accession>A0A1N6E8N4</accession>
<organism evidence="3 4">
    <name type="scientific">Vreelandella aquamarina</name>
    <dbReference type="NCBI Taxonomy" id="77097"/>
    <lineage>
        <taxon>Bacteria</taxon>
        <taxon>Pseudomonadati</taxon>
        <taxon>Pseudomonadota</taxon>
        <taxon>Gammaproteobacteria</taxon>
        <taxon>Oceanospirillales</taxon>
        <taxon>Halomonadaceae</taxon>
        <taxon>Vreelandella</taxon>
    </lineage>
</organism>
<dbReference type="InterPro" id="IPR039418">
    <property type="entry name" value="LexA-like"/>
</dbReference>
<evidence type="ECO:0000313" key="3">
    <source>
        <dbReference type="EMBL" id="SIN79372.1"/>
    </source>
</evidence>